<dbReference type="AlphaFoldDB" id="A0A1M6IVW1"/>
<dbReference type="EC" id="1.1.1.25" evidence="2 8"/>
<comment type="similarity">
    <text evidence="8">Belongs to the shikimate dehydrogenase family.</text>
</comment>
<protein>
    <recommendedName>
        <fullName evidence="2 8">Shikimate dehydrogenase (NADP(+))</fullName>
        <shortName evidence="8">SDH</shortName>
        <ecNumber evidence="2 8">1.1.1.25</ecNumber>
    </recommendedName>
</protein>
<evidence type="ECO:0000256" key="7">
    <source>
        <dbReference type="ARBA" id="ARBA00049442"/>
    </source>
</evidence>
<proteinExistence type="inferred from homology"/>
<feature type="active site" description="Proton acceptor" evidence="8">
    <location>
        <position position="82"/>
    </location>
</feature>
<dbReference type="STRING" id="1121919.SAMN02745975_01961"/>
<dbReference type="EMBL" id="FQZV01000023">
    <property type="protein sequence ID" value="SHJ38590.1"/>
    <property type="molecule type" value="Genomic_DNA"/>
</dbReference>
<keyword evidence="4 8" id="KW-0521">NADP</keyword>
<dbReference type="SUPFAM" id="SSF51735">
    <property type="entry name" value="NAD(P)-binding Rossmann-fold domains"/>
    <property type="match status" value="1"/>
</dbReference>
<dbReference type="CDD" id="cd01065">
    <property type="entry name" value="NAD_bind_Shikimate_DH"/>
    <property type="match status" value="1"/>
</dbReference>
<evidence type="ECO:0000256" key="4">
    <source>
        <dbReference type="ARBA" id="ARBA00022857"/>
    </source>
</evidence>
<organism evidence="11 12">
    <name type="scientific">Geosporobacter subterraneus DSM 17957</name>
    <dbReference type="NCBI Taxonomy" id="1121919"/>
    <lineage>
        <taxon>Bacteria</taxon>
        <taxon>Bacillati</taxon>
        <taxon>Bacillota</taxon>
        <taxon>Clostridia</taxon>
        <taxon>Peptostreptococcales</taxon>
        <taxon>Thermotaleaceae</taxon>
        <taxon>Geosporobacter</taxon>
    </lineage>
</organism>
<evidence type="ECO:0000256" key="6">
    <source>
        <dbReference type="ARBA" id="ARBA00023141"/>
    </source>
</evidence>
<name>A0A1M6IVW1_9FIRM</name>
<dbReference type="UniPathway" id="UPA00053">
    <property type="reaction ID" value="UER00087"/>
</dbReference>
<feature type="binding site" evidence="8">
    <location>
        <position position="233"/>
    </location>
    <ligand>
        <name>NADP(+)</name>
        <dbReference type="ChEBI" id="CHEBI:58349"/>
    </ligand>
</feature>
<evidence type="ECO:0000256" key="8">
    <source>
        <dbReference type="HAMAP-Rule" id="MF_00222"/>
    </source>
</evidence>
<comment type="function">
    <text evidence="8">Involved in the biosynthesis of the chorismate, which leads to the biosynthesis of aromatic amino acids. Catalyzes the reversible NADPH linked reduction of 3-dehydroshikimate (DHSA) to yield shikimate (SA).</text>
</comment>
<feature type="binding site" evidence="8">
    <location>
        <position position="103"/>
    </location>
    <ligand>
        <name>shikimate</name>
        <dbReference type="ChEBI" id="CHEBI:36208"/>
    </ligand>
</feature>
<dbReference type="PANTHER" id="PTHR21089">
    <property type="entry name" value="SHIKIMATE DEHYDROGENASE"/>
    <property type="match status" value="1"/>
</dbReference>
<dbReference type="InterPro" id="IPR046346">
    <property type="entry name" value="Aminoacid_DH-like_N_sf"/>
</dbReference>
<feature type="binding site" evidence="8">
    <location>
        <position position="235"/>
    </location>
    <ligand>
        <name>shikimate</name>
        <dbReference type="ChEBI" id="CHEBI:36208"/>
    </ligand>
</feature>
<feature type="binding site" evidence="8">
    <location>
        <position position="118"/>
    </location>
    <ligand>
        <name>shikimate</name>
        <dbReference type="ChEBI" id="CHEBI:36208"/>
    </ligand>
</feature>
<feature type="binding site" evidence="8">
    <location>
        <begin position="32"/>
        <end position="34"/>
    </location>
    <ligand>
        <name>shikimate</name>
        <dbReference type="ChEBI" id="CHEBI:36208"/>
    </ligand>
</feature>
<reference evidence="12" key="1">
    <citation type="submission" date="2016-11" db="EMBL/GenBank/DDBJ databases">
        <authorList>
            <person name="Varghese N."/>
            <person name="Submissions S."/>
        </authorList>
    </citation>
    <scope>NUCLEOTIDE SEQUENCE [LARGE SCALE GENOMIC DNA]</scope>
    <source>
        <strain evidence="12">DSM 17957</strain>
    </source>
</reference>
<dbReference type="NCBIfam" id="TIGR00507">
    <property type="entry name" value="aroE"/>
    <property type="match status" value="1"/>
</dbReference>
<dbReference type="InterPro" id="IPR011342">
    <property type="entry name" value="Shikimate_DH"/>
</dbReference>
<dbReference type="GO" id="GO:0009073">
    <property type="term" value="P:aromatic amino acid family biosynthetic process"/>
    <property type="evidence" value="ECO:0007669"/>
    <property type="project" value="UniProtKB-KW"/>
</dbReference>
<comment type="caution">
    <text evidence="8">Lacks conserved residue(s) required for the propagation of feature annotation.</text>
</comment>
<sequence length="296" mass="33203">MVEGTGGRNVINTKIKGSTCLYAVIGDPISHSISPELHNQIFERMGVNKAYIPIRIRPQDLQNGIPLLRDNIKGFNVTIPHKQEIMKYLDDLDERARAYGAVNTVKIEDGKLKGYNTDGLGFMMSLERENIDLEHKRILLAGAGGSARVVAYELLHKGCSLTIANRSEKRGQQLAAELEKSTGSGKVKSCRIEDIQPGYDIIINATPVGMHPFIDEMPIKEELLEGASLVYDLVYNPDQTKLLRTAAEKRIKTINGFPMLFYQAIKAQEIWLGETLRDDITDGVFIEMKEYLLKKR</sequence>
<dbReference type="GO" id="GO:0008652">
    <property type="term" value="P:amino acid biosynthetic process"/>
    <property type="evidence" value="ECO:0007669"/>
    <property type="project" value="UniProtKB-KW"/>
</dbReference>
<dbReference type="OrthoDB" id="9792692at2"/>
<dbReference type="Pfam" id="PF01488">
    <property type="entry name" value="Shikimate_DH"/>
    <property type="match status" value="1"/>
</dbReference>
<dbReference type="SUPFAM" id="SSF53223">
    <property type="entry name" value="Aminoacid dehydrogenase-like, N-terminal domain"/>
    <property type="match status" value="1"/>
</dbReference>
<dbReference type="GO" id="GO:0050661">
    <property type="term" value="F:NADP binding"/>
    <property type="evidence" value="ECO:0007669"/>
    <property type="project" value="InterPro"/>
</dbReference>
<dbReference type="HAMAP" id="MF_00222">
    <property type="entry name" value="Shikimate_DH_AroE"/>
    <property type="match status" value="1"/>
</dbReference>
<keyword evidence="6 8" id="KW-0057">Aromatic amino acid biosynthesis</keyword>
<dbReference type="GO" id="GO:0019632">
    <property type="term" value="P:shikimate metabolic process"/>
    <property type="evidence" value="ECO:0007669"/>
    <property type="project" value="InterPro"/>
</dbReference>
<feature type="binding site" evidence="8">
    <location>
        <begin position="142"/>
        <end position="146"/>
    </location>
    <ligand>
        <name>NADP(+)</name>
        <dbReference type="ChEBI" id="CHEBI:58349"/>
    </ligand>
</feature>
<evidence type="ECO:0000256" key="3">
    <source>
        <dbReference type="ARBA" id="ARBA00022605"/>
    </source>
</evidence>
<feature type="binding site" evidence="8">
    <location>
        <position position="256"/>
    </location>
    <ligand>
        <name>NADP(+)</name>
        <dbReference type="ChEBI" id="CHEBI:58349"/>
    </ligand>
</feature>
<evidence type="ECO:0000256" key="1">
    <source>
        <dbReference type="ARBA" id="ARBA00004871"/>
    </source>
</evidence>
<feature type="domain" description="Shikimate dehydrogenase substrate binding N-terminal" evidence="10">
    <location>
        <begin position="24"/>
        <end position="105"/>
    </location>
</feature>
<dbReference type="GO" id="GO:0009423">
    <property type="term" value="P:chorismate biosynthetic process"/>
    <property type="evidence" value="ECO:0007669"/>
    <property type="project" value="UniProtKB-UniRule"/>
</dbReference>
<keyword evidence="5 8" id="KW-0560">Oxidoreductase</keyword>
<evidence type="ECO:0000259" key="9">
    <source>
        <dbReference type="Pfam" id="PF01488"/>
    </source>
</evidence>
<evidence type="ECO:0000313" key="11">
    <source>
        <dbReference type="EMBL" id="SHJ38590.1"/>
    </source>
</evidence>
<evidence type="ECO:0000259" key="10">
    <source>
        <dbReference type="Pfam" id="PF08501"/>
    </source>
</evidence>
<keyword evidence="12" id="KW-1185">Reference proteome</keyword>
<comment type="catalytic activity">
    <reaction evidence="7 8">
        <text>shikimate + NADP(+) = 3-dehydroshikimate + NADPH + H(+)</text>
        <dbReference type="Rhea" id="RHEA:17737"/>
        <dbReference type="ChEBI" id="CHEBI:15378"/>
        <dbReference type="ChEBI" id="CHEBI:16630"/>
        <dbReference type="ChEBI" id="CHEBI:36208"/>
        <dbReference type="ChEBI" id="CHEBI:57783"/>
        <dbReference type="ChEBI" id="CHEBI:58349"/>
        <dbReference type="EC" id="1.1.1.25"/>
    </reaction>
</comment>
<dbReference type="Gene3D" id="3.40.50.10860">
    <property type="entry name" value="Leucine Dehydrogenase, chain A, domain 1"/>
    <property type="match status" value="1"/>
</dbReference>
<gene>
    <name evidence="8" type="primary">aroE</name>
    <name evidence="11" type="ORF">SAMN02745975_01961</name>
</gene>
<dbReference type="GO" id="GO:0004764">
    <property type="term" value="F:shikimate 3-dehydrogenase (NADP+) activity"/>
    <property type="evidence" value="ECO:0007669"/>
    <property type="project" value="UniProtKB-UniRule"/>
</dbReference>
<dbReference type="InterPro" id="IPR036291">
    <property type="entry name" value="NAD(P)-bd_dom_sf"/>
</dbReference>
<dbReference type="Gene3D" id="3.40.50.720">
    <property type="entry name" value="NAD(P)-binding Rossmann-like Domain"/>
    <property type="match status" value="1"/>
</dbReference>
<dbReference type="Pfam" id="PF08501">
    <property type="entry name" value="Shikimate_dh_N"/>
    <property type="match status" value="1"/>
</dbReference>
<dbReference type="InterPro" id="IPR013708">
    <property type="entry name" value="Shikimate_DH-bd_N"/>
</dbReference>
<evidence type="ECO:0000256" key="2">
    <source>
        <dbReference type="ARBA" id="ARBA00012962"/>
    </source>
</evidence>
<feature type="binding site" evidence="8">
    <location>
        <position position="78"/>
    </location>
    <ligand>
        <name>shikimate</name>
        <dbReference type="ChEBI" id="CHEBI:36208"/>
    </ligand>
</feature>
<feature type="domain" description="Quinate/shikimate 5-dehydrogenase/glutamyl-tRNA reductase" evidence="9">
    <location>
        <begin position="132"/>
        <end position="207"/>
    </location>
</feature>
<dbReference type="RefSeq" id="WP_110941104.1">
    <property type="nucleotide sequence ID" value="NZ_FQZV01000023.1"/>
</dbReference>
<accession>A0A1M6IVW1</accession>
<comment type="subunit">
    <text evidence="8">Homodimer.</text>
</comment>
<dbReference type="InterPro" id="IPR006151">
    <property type="entry name" value="Shikm_DH/Glu-tRNA_Rdtase"/>
</dbReference>
<keyword evidence="3 8" id="KW-0028">Amino-acid biosynthesis</keyword>
<dbReference type="PANTHER" id="PTHR21089:SF1">
    <property type="entry name" value="BIFUNCTIONAL 3-DEHYDROQUINATE DEHYDRATASE_SHIKIMATE DEHYDROGENASE, CHLOROPLASTIC"/>
    <property type="match status" value="1"/>
</dbReference>
<evidence type="ECO:0000313" key="12">
    <source>
        <dbReference type="Proteomes" id="UP000184536"/>
    </source>
</evidence>
<feature type="binding site" evidence="8">
    <location>
        <position position="263"/>
    </location>
    <ligand>
        <name>shikimate</name>
        <dbReference type="ChEBI" id="CHEBI:36208"/>
    </ligand>
</feature>
<dbReference type="Proteomes" id="UP000184536">
    <property type="component" value="Unassembled WGS sequence"/>
</dbReference>
<comment type="pathway">
    <text evidence="1 8">Metabolic intermediate biosynthesis; chorismate biosynthesis; chorismate from D-erythrose 4-phosphate and phosphoenolpyruvate: step 4/7.</text>
</comment>
<dbReference type="InterPro" id="IPR022893">
    <property type="entry name" value="Shikimate_DH_fam"/>
</dbReference>
<feature type="binding site" evidence="8">
    <location>
        <position position="94"/>
    </location>
    <ligand>
        <name>NADP(+)</name>
        <dbReference type="ChEBI" id="CHEBI:58349"/>
    </ligand>
</feature>
<evidence type="ECO:0000256" key="5">
    <source>
        <dbReference type="ARBA" id="ARBA00023002"/>
    </source>
</evidence>
<dbReference type="GO" id="GO:0005829">
    <property type="term" value="C:cytosol"/>
    <property type="evidence" value="ECO:0007669"/>
    <property type="project" value="TreeGrafter"/>
</dbReference>